<dbReference type="InterPro" id="IPR005801">
    <property type="entry name" value="ADC_synthase"/>
</dbReference>
<evidence type="ECO:0000313" key="3">
    <source>
        <dbReference type="Proteomes" id="UP001529245"/>
    </source>
</evidence>
<keyword evidence="2" id="KW-0032">Aminotransferase</keyword>
<proteinExistence type="predicted"/>
<dbReference type="RefSeq" id="WP_283202798.1">
    <property type="nucleotide sequence ID" value="NZ_JASGCB010000003.1"/>
</dbReference>
<dbReference type="PRINTS" id="PR00095">
    <property type="entry name" value="ANTSNTHASEI"/>
</dbReference>
<dbReference type="EMBL" id="JASGCB010000003">
    <property type="protein sequence ID" value="MDI9259031.1"/>
    <property type="molecule type" value="Genomic_DNA"/>
</dbReference>
<gene>
    <name evidence="2" type="primary">pabB</name>
    <name evidence="2" type="ORF">QID03_02430</name>
</gene>
<keyword evidence="2" id="KW-0808">Transferase</keyword>
<dbReference type="InterPro" id="IPR043131">
    <property type="entry name" value="BCAT-like_N"/>
</dbReference>
<dbReference type="InterPro" id="IPR001544">
    <property type="entry name" value="Aminotrans_IV"/>
</dbReference>
<dbReference type="Pfam" id="PF00425">
    <property type="entry name" value="Chorismate_bind"/>
    <property type="match status" value="1"/>
</dbReference>
<dbReference type="Gene3D" id="3.20.10.10">
    <property type="entry name" value="D-amino Acid Aminotransferase, subunit A, domain 2"/>
    <property type="match status" value="1"/>
</dbReference>
<dbReference type="InterPro" id="IPR043132">
    <property type="entry name" value="BCAT-like_C"/>
</dbReference>
<dbReference type="Gene3D" id="3.60.120.10">
    <property type="entry name" value="Anthranilate synthase"/>
    <property type="match status" value="1"/>
</dbReference>
<dbReference type="InterPro" id="IPR015890">
    <property type="entry name" value="Chorismate_C"/>
</dbReference>
<dbReference type="EC" id="2.6.1.85" evidence="2"/>
<dbReference type="Proteomes" id="UP001529245">
    <property type="component" value="Unassembled WGS sequence"/>
</dbReference>
<feature type="domain" description="Chorismate-utilising enzyme C-terminal" evidence="1">
    <location>
        <begin position="90"/>
        <end position="342"/>
    </location>
</feature>
<accession>A0ABT6XVB1</accession>
<dbReference type="PANTHER" id="PTHR11236">
    <property type="entry name" value="AMINOBENZOATE/ANTHRANILATE SYNTHASE"/>
    <property type="match status" value="1"/>
</dbReference>
<name>A0ABT6XVB1_ALISE</name>
<dbReference type="GO" id="GO:0046820">
    <property type="term" value="F:4-amino-4-deoxychorismate synthase activity"/>
    <property type="evidence" value="ECO:0007669"/>
    <property type="project" value="UniProtKB-EC"/>
</dbReference>
<dbReference type="InterPro" id="IPR019999">
    <property type="entry name" value="Anth_synth_I-like"/>
</dbReference>
<dbReference type="InterPro" id="IPR005802">
    <property type="entry name" value="ADC_synth_comp_1"/>
</dbReference>
<dbReference type="NCBIfam" id="TIGR00553">
    <property type="entry name" value="pabB"/>
    <property type="match status" value="1"/>
</dbReference>
<protein>
    <submittedName>
        <fullName evidence="2">Aminodeoxychorismate synthase component I</fullName>
        <ecNumber evidence="2">2.6.1.85</ecNumber>
    </submittedName>
</protein>
<dbReference type="Pfam" id="PF01063">
    <property type="entry name" value="Aminotran_4"/>
    <property type="match status" value="1"/>
</dbReference>
<dbReference type="PANTHER" id="PTHR11236:SF50">
    <property type="entry name" value="AMINODEOXYCHORISMATE SYNTHASE COMPONENT 1"/>
    <property type="match status" value="1"/>
</dbReference>
<keyword evidence="3" id="KW-1185">Reference proteome</keyword>
<organism evidence="2 3">
    <name type="scientific">Alicyclobacillus sendaiensis PA2</name>
    <dbReference type="NCBI Taxonomy" id="3029425"/>
    <lineage>
        <taxon>Bacteria</taxon>
        <taxon>Bacillati</taxon>
        <taxon>Bacillota</taxon>
        <taxon>Bacilli</taxon>
        <taxon>Bacillales</taxon>
        <taxon>Alicyclobacillaceae</taxon>
        <taxon>Alicyclobacillus</taxon>
    </lineage>
</organism>
<evidence type="ECO:0000313" key="2">
    <source>
        <dbReference type="EMBL" id="MDI9259031.1"/>
    </source>
</evidence>
<comment type="caution">
    <text evidence="2">The sequence shown here is derived from an EMBL/GenBank/DDBJ whole genome shotgun (WGS) entry which is preliminary data.</text>
</comment>
<dbReference type="SUPFAM" id="SSF56322">
    <property type="entry name" value="ADC synthase"/>
    <property type="match status" value="1"/>
</dbReference>
<dbReference type="Gene3D" id="3.30.470.10">
    <property type="match status" value="1"/>
</dbReference>
<reference evidence="2 3" key="1">
    <citation type="submission" date="2023-04" db="EMBL/GenBank/DDBJ databases">
        <title>A. sendaiensis sub sp. chiapanensis a novel subspecie with specific adaptation in bacterial cell wall isolated from an active volcano.</title>
        <authorList>
            <person name="Alvarez Gutierrez P.E."/>
            <person name="Ortiz Cortes L.Y."/>
        </authorList>
    </citation>
    <scope>NUCLEOTIDE SEQUENCE [LARGE SCALE GENOMIC DNA]</scope>
    <source>
        <strain evidence="2 3">PA2</strain>
    </source>
</reference>
<dbReference type="InterPro" id="IPR036038">
    <property type="entry name" value="Aminotransferase-like"/>
</dbReference>
<sequence length="593" mass="66232">MNAAAARSKRGEWVCGFVAYEAAPAFEPHLCAHRPFAELPLAWFASFDEPEACEDGVDESSVSLTPTSERGARVNSHPSLMWWTGLARPYGSVVQGIRASIARGEVYQVNATGRLTFRGDGAPEQMYEALRQSQMAAYASWLHLEPWDIVSVSPELFYRRIGRKLVTRPMKGTSARASRREDDLAAREHLLSSQKERAENVMIVDLLRNDLGQIAVPGTVRVDRLFDVEAYPTVWQMTSTISCVLRREIDTVDIFRALFPCGSVTGAPKVAAMRAIAALERLPRGVYCGAIGLWTPDDREVWSVAIRTLVGRRDRATWVYGTGSGVTWDASPDAEEAEVVLKASVLARSGIASFVELLETLRLDHQEWFLLDEHRARLLASARTLGIPLQRRALDEALSACAAQHPEGVWRVRIRVSLTGEVNWEASPIGDSRFAATLHDAISQGECHTLAISPEPVDRRWIWLYHKTTDRAFYDRVRSHAPEAFDVLLYNEDGEVTEGTFGNLAYELDGIWYTPPVECGLLPGTLRSRLIRRGELRERVLHLTEIDRVTRWCWFNGLRGVIPAVLAGRPGQAYDTVRGIPGGDDVERRCNVD</sequence>
<dbReference type="SUPFAM" id="SSF56752">
    <property type="entry name" value="D-aminoacid aminotransferase-like PLP-dependent enzymes"/>
    <property type="match status" value="1"/>
</dbReference>
<evidence type="ECO:0000259" key="1">
    <source>
        <dbReference type="Pfam" id="PF00425"/>
    </source>
</evidence>